<keyword evidence="3" id="KW-0843">Virulence</keyword>
<comment type="similarity">
    <text evidence="4">Belongs to the SctE/SipB/YopB family.</text>
</comment>
<protein>
    <submittedName>
        <fullName evidence="8">Type III secretion system translocon subunit SctE</fullName>
    </submittedName>
</protein>
<dbReference type="PRINTS" id="PR01375">
    <property type="entry name" value="BACINVASINB"/>
</dbReference>
<keyword evidence="5" id="KW-0175">Coiled coil</keyword>
<comment type="subcellular location">
    <subcellularLocation>
        <location evidence="1">Host membrane</location>
        <topology evidence="1">Multi-pass membrane protein</topology>
    </subcellularLocation>
</comment>
<gene>
    <name evidence="8" type="primary">sctE</name>
    <name evidence="8" type="ORF">K6K13_18815</name>
</gene>
<dbReference type="Proteomes" id="UP000825886">
    <property type="component" value="Chromosome"/>
</dbReference>
<feature type="transmembrane region" description="Helical" evidence="6">
    <location>
        <begin position="465"/>
        <end position="486"/>
    </location>
</feature>
<dbReference type="Gene3D" id="1.20.120.330">
    <property type="entry name" value="Nucleotidyltransferases domain 2"/>
    <property type="match status" value="1"/>
</dbReference>
<keyword evidence="6" id="KW-0812">Transmembrane</keyword>
<feature type="transmembrane region" description="Helical" evidence="6">
    <location>
        <begin position="376"/>
        <end position="406"/>
    </location>
</feature>
<feature type="coiled-coil region" evidence="5">
    <location>
        <begin position="138"/>
        <end position="221"/>
    </location>
</feature>
<keyword evidence="6" id="KW-1133">Transmembrane helix</keyword>
<name>A0ABX9AMG3_9ENTR</name>
<evidence type="ECO:0000256" key="2">
    <source>
        <dbReference type="ARBA" id="ARBA00022870"/>
    </source>
</evidence>
<evidence type="ECO:0000313" key="8">
    <source>
        <dbReference type="EMBL" id="QZN95241.1"/>
    </source>
</evidence>
<feature type="coiled-coil region" evidence="5">
    <location>
        <begin position="339"/>
        <end position="369"/>
    </location>
</feature>
<evidence type="ECO:0000313" key="9">
    <source>
        <dbReference type="Proteomes" id="UP000825886"/>
    </source>
</evidence>
<evidence type="ECO:0000256" key="3">
    <source>
        <dbReference type="ARBA" id="ARBA00023026"/>
    </source>
</evidence>
<feature type="domain" description="Translocator protein BipB-like C-terminal" evidence="7">
    <location>
        <begin position="316"/>
        <end position="634"/>
    </location>
</feature>
<dbReference type="RefSeq" id="WP_222158347.1">
    <property type="nucleotide sequence ID" value="NZ_CP081864.1"/>
</dbReference>
<evidence type="ECO:0000259" key="7">
    <source>
        <dbReference type="Pfam" id="PF04888"/>
    </source>
</evidence>
<dbReference type="EMBL" id="CP081864">
    <property type="protein sequence ID" value="QZN95241.1"/>
    <property type="molecule type" value="Genomic_DNA"/>
</dbReference>
<dbReference type="InterPro" id="IPR003895">
    <property type="entry name" value="T3SS_SctE/BipB"/>
</dbReference>
<keyword evidence="6" id="KW-0472">Membrane</keyword>
<accession>A0ABX9AMG3</accession>
<dbReference type="Pfam" id="PF04888">
    <property type="entry name" value="SseC"/>
    <property type="match status" value="1"/>
</dbReference>
<evidence type="ECO:0000256" key="6">
    <source>
        <dbReference type="SAM" id="Phobius"/>
    </source>
</evidence>
<evidence type="ECO:0000256" key="4">
    <source>
        <dbReference type="ARBA" id="ARBA00035640"/>
    </source>
</evidence>
<organism evidence="8 9">
    <name type="scientific">Symbiopectobacterium purcellii</name>
    <dbReference type="NCBI Taxonomy" id="2871826"/>
    <lineage>
        <taxon>Bacteria</taxon>
        <taxon>Pseudomonadati</taxon>
        <taxon>Pseudomonadota</taxon>
        <taxon>Gammaproteobacteria</taxon>
        <taxon>Enterobacterales</taxon>
        <taxon>Enterobacteriaceae</taxon>
    </lineage>
</organism>
<evidence type="ECO:0000256" key="1">
    <source>
        <dbReference type="ARBA" id="ARBA00004301"/>
    </source>
</evidence>
<dbReference type="InterPro" id="IPR006972">
    <property type="entry name" value="BipB-like_C"/>
</dbReference>
<keyword evidence="9" id="KW-1185">Reference proteome</keyword>
<evidence type="ECO:0000256" key="5">
    <source>
        <dbReference type="SAM" id="Coils"/>
    </source>
</evidence>
<proteinExistence type="inferred from homology"/>
<sequence length="641" mass="69134">MNIAIDDFSAAFAFSGGGDVETHRAELIKQSTAIKRFGEAGLREHPQRDSVAVAMKLLQPEQLSAILQNTTNALQGSAAQPRTPLDANIPQLASEPFALSPLSQIASVADHPEDSLTASALMTSLLGKMNQLTGDATLQKMVEQLKIYNAQLEGHSQAYRALADQLENDAQRWADDSDALSQAQKRADGLKQQVAVATDTYTDAQKQLQFLQNQADQELQENGVLSPELSKKIEQAKSAVTEAFNRKAQSVAQYDDALKNRLEPARLAEAASRALLENTKQKAQTLMGAVPAQQISVIEYKRKQQNEGAKSLCYLLAIIAELINKSASEDLQAGSALKQKLAEAAAKDAEKKAREYEIEQRKAEDMQKTMGCVGKILGWVIAIVGFAAAIFTGGTSLALAAIGLALTAGDAIYQAITGESFIQQAMQPFMENVVKPLMELLAKYYSFILESLGVDKETAAMISEIMGAITAVVLLIAAAMVAGSLISKLADKLSSTAIMQSTKEAAKRMLQKMMDNAVGRLITSWGSTATRSIAVQNIKSVRLINITQQTQNATMTANVAIQTGMDIAVAGTKVEAEKLRAKMLEDLALQSVLNALLDRMVESFTQRIEAANAIIENMAVVAENQMQAGKYITRKMQHVAG</sequence>
<keyword evidence="2" id="KW-1043">Host membrane</keyword>
<reference evidence="8 9" key="1">
    <citation type="submission" date="2021-08" db="EMBL/GenBank/DDBJ databases">
        <title>Culture and genomic analysis of Symbiopectobacterium purcellii sp. nov. gen. nov., isolated from the leafhopper Empoasca decipiens.</title>
        <authorList>
            <person name="Nadal-Jimenez P."/>
            <person name="Siozios S."/>
            <person name="Halliday N."/>
            <person name="Camara M."/>
            <person name="Hurst G.D.D."/>
        </authorList>
    </citation>
    <scope>NUCLEOTIDE SEQUENCE [LARGE SCALE GENOMIC DNA]</scope>
    <source>
        <strain evidence="8 9">SyEd1</strain>
    </source>
</reference>